<dbReference type="Gene3D" id="3.10.450.50">
    <property type="match status" value="1"/>
</dbReference>
<dbReference type="Proteomes" id="UP001586593">
    <property type="component" value="Unassembled WGS sequence"/>
</dbReference>
<evidence type="ECO:0000313" key="3">
    <source>
        <dbReference type="Proteomes" id="UP001586593"/>
    </source>
</evidence>
<evidence type="ECO:0000259" key="1">
    <source>
        <dbReference type="PROSITE" id="PS50177"/>
    </source>
</evidence>
<sequence>MAVARENQVKAASEAASNFIEWYYKALRDGSPIGPFYVTNNSKYAAASTTSDISVNGAVLTGGPAEYEKLLEQQRTTPSGIVPASRVHYDVESWDVHVLNPNFVIACPPELLNPGQQRHDKDVDSRSSLLLQVTGQITYSAEKDPNPIKRPFNETFVLVPNWDALRRNAPRNMRKKLILSQNFRSL</sequence>
<evidence type="ECO:0000313" key="2">
    <source>
        <dbReference type="EMBL" id="KAL1869723.1"/>
    </source>
</evidence>
<dbReference type="SUPFAM" id="SSF54427">
    <property type="entry name" value="NTF2-like"/>
    <property type="match status" value="1"/>
</dbReference>
<dbReference type="InterPro" id="IPR032710">
    <property type="entry name" value="NTF2-like_dom_sf"/>
</dbReference>
<proteinExistence type="predicted"/>
<reference evidence="2 3" key="1">
    <citation type="journal article" date="2024" name="Commun. Biol.">
        <title>Comparative genomic analysis of thermophilic fungi reveals convergent evolutionary adaptations and gene losses.</title>
        <authorList>
            <person name="Steindorff A.S."/>
            <person name="Aguilar-Pontes M.V."/>
            <person name="Robinson A.J."/>
            <person name="Andreopoulos B."/>
            <person name="LaButti K."/>
            <person name="Kuo A."/>
            <person name="Mondo S."/>
            <person name="Riley R."/>
            <person name="Otillar R."/>
            <person name="Haridas S."/>
            <person name="Lipzen A."/>
            <person name="Grimwood J."/>
            <person name="Schmutz J."/>
            <person name="Clum A."/>
            <person name="Reid I.D."/>
            <person name="Moisan M.C."/>
            <person name="Butler G."/>
            <person name="Nguyen T.T.M."/>
            <person name="Dewar K."/>
            <person name="Conant G."/>
            <person name="Drula E."/>
            <person name="Henrissat B."/>
            <person name="Hansel C."/>
            <person name="Singer S."/>
            <person name="Hutchinson M.I."/>
            <person name="de Vries R.P."/>
            <person name="Natvig D.O."/>
            <person name="Powell A.J."/>
            <person name="Tsang A."/>
            <person name="Grigoriev I.V."/>
        </authorList>
    </citation>
    <scope>NUCLEOTIDE SEQUENCE [LARGE SCALE GENOMIC DNA]</scope>
    <source>
        <strain evidence="2 3">ATCC 24622</strain>
    </source>
</reference>
<dbReference type="EMBL" id="JAZHXJ010000189">
    <property type="protein sequence ID" value="KAL1869723.1"/>
    <property type="molecule type" value="Genomic_DNA"/>
</dbReference>
<comment type="caution">
    <text evidence="2">The sequence shown here is derived from an EMBL/GenBank/DDBJ whole genome shotgun (WGS) entry which is preliminary data.</text>
</comment>
<dbReference type="PROSITE" id="PS50177">
    <property type="entry name" value="NTF2_DOMAIN"/>
    <property type="match status" value="1"/>
</dbReference>
<feature type="domain" description="NTF2" evidence="1">
    <location>
        <begin position="15"/>
        <end position="185"/>
    </location>
</feature>
<dbReference type="InterPro" id="IPR018222">
    <property type="entry name" value="Nuclear_transport_factor_2_euk"/>
</dbReference>
<name>A0ABR3X1G7_9PEZI</name>
<accession>A0ABR3X1G7</accession>
<protein>
    <recommendedName>
        <fullName evidence="1">NTF2 domain-containing protein</fullName>
    </recommendedName>
</protein>
<keyword evidence="3" id="KW-1185">Reference proteome</keyword>
<organism evidence="2 3">
    <name type="scientific">Phialemonium thermophilum</name>
    <dbReference type="NCBI Taxonomy" id="223376"/>
    <lineage>
        <taxon>Eukaryota</taxon>
        <taxon>Fungi</taxon>
        <taxon>Dikarya</taxon>
        <taxon>Ascomycota</taxon>
        <taxon>Pezizomycotina</taxon>
        <taxon>Sordariomycetes</taxon>
        <taxon>Sordariomycetidae</taxon>
        <taxon>Cephalothecales</taxon>
        <taxon>Cephalothecaceae</taxon>
        <taxon>Phialemonium</taxon>
    </lineage>
</organism>
<gene>
    <name evidence="2" type="ORF">VTK73DRAFT_2964</name>
</gene>